<protein>
    <submittedName>
        <fullName evidence="1">Phosphoadenosine phosphosulfate reductase family protein</fullName>
    </submittedName>
</protein>
<organism evidence="1 2">
    <name type="scientific">Delftia lacustris</name>
    <dbReference type="NCBI Taxonomy" id="558537"/>
    <lineage>
        <taxon>Bacteria</taxon>
        <taxon>Pseudomonadati</taxon>
        <taxon>Pseudomonadota</taxon>
        <taxon>Betaproteobacteria</taxon>
        <taxon>Burkholderiales</taxon>
        <taxon>Comamonadaceae</taxon>
        <taxon>Delftia</taxon>
    </lineage>
</organism>
<reference evidence="1 2" key="1">
    <citation type="submission" date="2016-10" db="EMBL/GenBank/DDBJ databases">
        <authorList>
            <person name="de Groot N.N."/>
        </authorList>
    </citation>
    <scope>NUCLEOTIDE SEQUENCE [LARGE SCALE GENOMIC DNA]</scope>
    <source>
        <strain evidence="1 2">LMG 24775</strain>
    </source>
</reference>
<dbReference type="RefSeq" id="WP_074921325.1">
    <property type="nucleotide sequence ID" value="NZ_CP141274.1"/>
</dbReference>
<accession>A0A1H3JGY0</accession>
<dbReference type="Proteomes" id="UP000183417">
    <property type="component" value="Unassembled WGS sequence"/>
</dbReference>
<proteinExistence type="predicted"/>
<dbReference type="EMBL" id="FNPE01000004">
    <property type="protein sequence ID" value="SDY39181.1"/>
    <property type="molecule type" value="Genomic_DNA"/>
</dbReference>
<dbReference type="InterPro" id="IPR014729">
    <property type="entry name" value="Rossmann-like_a/b/a_fold"/>
</dbReference>
<gene>
    <name evidence="1" type="ORF">SAMN05421547_104260</name>
</gene>
<dbReference type="SUPFAM" id="SSF52402">
    <property type="entry name" value="Adenine nucleotide alpha hydrolases-like"/>
    <property type="match status" value="1"/>
</dbReference>
<dbReference type="Gene3D" id="3.40.50.620">
    <property type="entry name" value="HUPs"/>
    <property type="match status" value="1"/>
</dbReference>
<name>A0A1H3JGY0_9BURK</name>
<dbReference type="AlphaFoldDB" id="A0A1H3JGY0"/>
<dbReference type="GeneID" id="94691908"/>
<evidence type="ECO:0000313" key="2">
    <source>
        <dbReference type="Proteomes" id="UP000183417"/>
    </source>
</evidence>
<evidence type="ECO:0000313" key="1">
    <source>
        <dbReference type="EMBL" id="SDY39181.1"/>
    </source>
</evidence>
<sequence>MATKHVISVSGGKDSTAVLLLAMERCPSCSMVPVFCDTDNEHQAVYDDLACPEHGEGKDGNKRWSHGAKYIKGSLGPATASGGGQNLASAFMVQANGGFNSTPARDLRDPMNTTSTRDRLAFATVWLKGEPWEDRGYHVAHAGAARTP</sequence>